<dbReference type="OrthoDB" id="5986190at2759"/>
<accession>A0A0D1ZUV9</accession>
<reference evidence="1 2" key="1">
    <citation type="submission" date="2015-01" db="EMBL/GenBank/DDBJ databases">
        <title>The Genome Sequence of Ochroconis gallopava CBS43764.</title>
        <authorList>
            <consortium name="The Broad Institute Genomics Platform"/>
            <person name="Cuomo C."/>
            <person name="de Hoog S."/>
            <person name="Gorbushina A."/>
            <person name="Stielow B."/>
            <person name="Teixiera M."/>
            <person name="Abouelleil A."/>
            <person name="Chapman S.B."/>
            <person name="Priest M."/>
            <person name="Young S.K."/>
            <person name="Wortman J."/>
            <person name="Nusbaum C."/>
            <person name="Birren B."/>
        </authorList>
    </citation>
    <scope>NUCLEOTIDE SEQUENCE [LARGE SCALE GENOMIC DNA]</scope>
    <source>
        <strain evidence="1 2">CBS 43764</strain>
    </source>
</reference>
<proteinExistence type="predicted"/>
<protein>
    <submittedName>
        <fullName evidence="1">Uncharacterized protein</fullName>
    </submittedName>
</protein>
<dbReference type="HOGENOM" id="CLU_1100723_0_0_1"/>
<name>A0A0D1ZUV9_9PEZI</name>
<dbReference type="InParanoid" id="A0A0D1ZUV9"/>
<sequence length="253" mass="29210">MAPNTAQEMFMNHLTISVPTDETQDIKLLLENLSYLPLAIAQAAAYLNQNKTMKIKDYLSLLNAQDIEAFQINSNLAQDKSPTHVIPRSIIMTLLTSLDQMRHGHPLATYFLCLMACVDRKDILLDYLNPWSKEREDAIKLLSDYAVVIRRPAVSAVDLHRLVHLAVRRWIENYESIDKWTETAVRRLVEVFPDHNHGNRSKWRRLLPHARYALSRGSIDLDNDDRMTLIWKCAMSLYEDGQHNEAEGLFVQV</sequence>
<keyword evidence="2" id="KW-1185">Reference proteome</keyword>
<dbReference type="EMBL" id="KN847818">
    <property type="protein sequence ID" value="KIV98307.1"/>
    <property type="molecule type" value="Genomic_DNA"/>
</dbReference>
<dbReference type="RefSeq" id="XP_016208177.1">
    <property type="nucleotide sequence ID" value="XM_016363993.1"/>
</dbReference>
<organism evidence="1 2">
    <name type="scientific">Verruconis gallopava</name>
    <dbReference type="NCBI Taxonomy" id="253628"/>
    <lineage>
        <taxon>Eukaryota</taxon>
        <taxon>Fungi</taxon>
        <taxon>Dikarya</taxon>
        <taxon>Ascomycota</taxon>
        <taxon>Pezizomycotina</taxon>
        <taxon>Dothideomycetes</taxon>
        <taxon>Pleosporomycetidae</taxon>
        <taxon>Venturiales</taxon>
        <taxon>Sympoventuriaceae</taxon>
        <taxon>Verruconis</taxon>
    </lineage>
</organism>
<feature type="non-terminal residue" evidence="1">
    <location>
        <position position="253"/>
    </location>
</feature>
<dbReference type="Proteomes" id="UP000053259">
    <property type="component" value="Unassembled WGS sequence"/>
</dbReference>
<gene>
    <name evidence="1" type="ORF">PV09_09845</name>
</gene>
<dbReference type="InterPro" id="IPR053137">
    <property type="entry name" value="NLR-like"/>
</dbReference>
<dbReference type="AlphaFoldDB" id="A0A0D1ZUV9"/>
<evidence type="ECO:0000313" key="1">
    <source>
        <dbReference type="EMBL" id="KIV98307.1"/>
    </source>
</evidence>
<dbReference type="PANTHER" id="PTHR46082:SF6">
    <property type="entry name" value="AAA+ ATPASE DOMAIN-CONTAINING PROTEIN-RELATED"/>
    <property type="match status" value="1"/>
</dbReference>
<dbReference type="VEuPathDB" id="FungiDB:PV09_09845"/>
<dbReference type="GeneID" id="27317818"/>
<dbReference type="PANTHER" id="PTHR46082">
    <property type="entry name" value="ATP/GTP-BINDING PROTEIN-RELATED"/>
    <property type="match status" value="1"/>
</dbReference>
<evidence type="ECO:0000313" key="2">
    <source>
        <dbReference type="Proteomes" id="UP000053259"/>
    </source>
</evidence>
<dbReference type="STRING" id="253628.A0A0D1ZUV9"/>